<protein>
    <submittedName>
        <fullName evidence="1">Uncharacterized protein</fullName>
    </submittedName>
</protein>
<dbReference type="InParanoid" id="A0A1X7VGQ8"/>
<sequence>MATPFQIVVPEPCDCLRSEEWVRWSRRLERFTSVSGLAEKSGESQVNALVYYMGDSADNILESFGL</sequence>
<organism evidence="1">
    <name type="scientific">Amphimedon queenslandica</name>
    <name type="common">Sponge</name>
    <dbReference type="NCBI Taxonomy" id="400682"/>
    <lineage>
        <taxon>Eukaryota</taxon>
        <taxon>Metazoa</taxon>
        <taxon>Porifera</taxon>
        <taxon>Demospongiae</taxon>
        <taxon>Heteroscleromorpha</taxon>
        <taxon>Haplosclerida</taxon>
        <taxon>Niphatidae</taxon>
        <taxon>Amphimedon</taxon>
    </lineage>
</organism>
<dbReference type="EnsemblMetazoa" id="Aqu2.1.38964_001">
    <property type="protein sequence ID" value="Aqu2.1.38964_001"/>
    <property type="gene ID" value="Aqu2.1.38964"/>
</dbReference>
<reference evidence="1" key="1">
    <citation type="submission" date="2017-05" db="UniProtKB">
        <authorList>
            <consortium name="EnsemblMetazoa"/>
        </authorList>
    </citation>
    <scope>IDENTIFICATION</scope>
</reference>
<accession>A0A1X7VGQ8</accession>
<dbReference type="AlphaFoldDB" id="A0A1X7VGQ8"/>
<evidence type="ECO:0000313" key="1">
    <source>
        <dbReference type="EnsemblMetazoa" id="Aqu2.1.38964_001"/>
    </source>
</evidence>
<name>A0A1X7VGQ8_AMPQE</name>
<proteinExistence type="predicted"/>